<evidence type="ECO:0000256" key="1">
    <source>
        <dbReference type="SAM" id="SignalP"/>
    </source>
</evidence>
<dbReference type="EMBL" id="JAVREI010000024">
    <property type="protein sequence ID" value="MDT0278327.1"/>
    <property type="molecule type" value="Genomic_DNA"/>
</dbReference>
<keyword evidence="3" id="KW-1185">Reference proteome</keyword>
<reference evidence="3" key="1">
    <citation type="submission" date="2023-07" db="EMBL/GenBank/DDBJ databases">
        <title>30 novel species of actinomycetes from the DSMZ collection.</title>
        <authorList>
            <person name="Nouioui I."/>
        </authorList>
    </citation>
    <scope>NUCLEOTIDE SEQUENCE [LARGE SCALE GENOMIC DNA]</scope>
    <source>
        <strain evidence="3">DSM 46792</strain>
    </source>
</reference>
<protein>
    <submittedName>
        <fullName evidence="2">Uncharacterized protein</fullName>
    </submittedName>
</protein>
<name>A0ABU2KDT3_9ACTN</name>
<gene>
    <name evidence="2" type="ORF">RM425_20695</name>
</gene>
<sequence>MPLARRSGRRRGAVLAAAVAAALLGPLLGGSSASADVDKTGVRALTTQTAAVVPGQTAWLSVVWTADQTVTNWSTTVTAPPGVTVSYPTTRGGSDTSLYGSETLVGSTRDFTAVKLQVPYAQRTSFPLTVVSTYTSTCGDNGQCKEVGGGNDDKARDFSTTATVTVPVVPAAGPEFTQGTTTLTVPAGSDAFAQLAFSAGQADLADFTVRAGRLPAGLAVAYPGDATVSRPAEGAALIGRTTDQVALRFDTTGTAPGTYTVPLVITYTAATPRTAPGTVTLVVQ</sequence>
<dbReference type="RefSeq" id="WP_311347126.1">
    <property type="nucleotide sequence ID" value="NZ_JAVREI010000024.1"/>
</dbReference>
<proteinExistence type="predicted"/>
<dbReference type="Proteomes" id="UP001183222">
    <property type="component" value="Unassembled WGS sequence"/>
</dbReference>
<accession>A0ABU2KDT3</accession>
<feature type="signal peptide" evidence="1">
    <location>
        <begin position="1"/>
        <end position="35"/>
    </location>
</feature>
<organism evidence="2 3">
    <name type="scientific">Blastococcus goldschmidtiae</name>
    <dbReference type="NCBI Taxonomy" id="3075546"/>
    <lineage>
        <taxon>Bacteria</taxon>
        <taxon>Bacillati</taxon>
        <taxon>Actinomycetota</taxon>
        <taxon>Actinomycetes</taxon>
        <taxon>Geodermatophilales</taxon>
        <taxon>Geodermatophilaceae</taxon>
        <taxon>Blastococcus</taxon>
    </lineage>
</organism>
<evidence type="ECO:0000313" key="3">
    <source>
        <dbReference type="Proteomes" id="UP001183222"/>
    </source>
</evidence>
<feature type="chain" id="PRO_5045924296" evidence="1">
    <location>
        <begin position="36"/>
        <end position="284"/>
    </location>
</feature>
<evidence type="ECO:0000313" key="2">
    <source>
        <dbReference type="EMBL" id="MDT0278327.1"/>
    </source>
</evidence>
<keyword evidence="1" id="KW-0732">Signal</keyword>
<comment type="caution">
    <text evidence="2">The sequence shown here is derived from an EMBL/GenBank/DDBJ whole genome shotgun (WGS) entry which is preliminary data.</text>
</comment>